<name>A0A2A8CVK0_9BACT</name>
<feature type="signal peptide" evidence="2">
    <location>
        <begin position="1"/>
        <end position="21"/>
    </location>
</feature>
<comment type="caution">
    <text evidence="4">The sequence shown here is derived from an EMBL/GenBank/DDBJ whole genome shotgun (WGS) entry which is preliminary data.</text>
</comment>
<dbReference type="GO" id="GO:0042834">
    <property type="term" value="F:peptidoglycan binding"/>
    <property type="evidence" value="ECO:0007669"/>
    <property type="project" value="InterPro"/>
</dbReference>
<evidence type="ECO:0000313" key="4">
    <source>
        <dbReference type="EMBL" id="PEN12779.1"/>
    </source>
</evidence>
<organism evidence="4 5">
    <name type="scientific">Longibacter salinarum</name>
    <dbReference type="NCBI Taxonomy" id="1850348"/>
    <lineage>
        <taxon>Bacteria</taxon>
        <taxon>Pseudomonadati</taxon>
        <taxon>Rhodothermota</taxon>
        <taxon>Rhodothermia</taxon>
        <taxon>Rhodothermales</taxon>
        <taxon>Salisaetaceae</taxon>
        <taxon>Longibacter</taxon>
    </lineage>
</organism>
<gene>
    <name evidence="4" type="ORF">CRI94_12235</name>
</gene>
<dbReference type="InterPro" id="IPR007730">
    <property type="entry name" value="SPOR-like_dom"/>
</dbReference>
<dbReference type="AlphaFoldDB" id="A0A2A8CVK0"/>
<feature type="region of interest" description="Disordered" evidence="1">
    <location>
        <begin position="20"/>
        <end position="40"/>
    </location>
</feature>
<dbReference type="PROSITE" id="PS51724">
    <property type="entry name" value="SPOR"/>
    <property type="match status" value="1"/>
</dbReference>
<evidence type="ECO:0000256" key="1">
    <source>
        <dbReference type="SAM" id="MobiDB-lite"/>
    </source>
</evidence>
<keyword evidence="2" id="KW-0732">Signal</keyword>
<dbReference type="EMBL" id="PDEQ01000006">
    <property type="protein sequence ID" value="PEN12779.1"/>
    <property type="molecule type" value="Genomic_DNA"/>
</dbReference>
<dbReference type="Gene3D" id="3.30.70.1070">
    <property type="entry name" value="Sporulation related repeat"/>
    <property type="match status" value="1"/>
</dbReference>
<dbReference type="SUPFAM" id="SSF110997">
    <property type="entry name" value="Sporulation related repeat"/>
    <property type="match status" value="1"/>
</dbReference>
<dbReference type="InterPro" id="IPR036680">
    <property type="entry name" value="SPOR-like_sf"/>
</dbReference>
<keyword evidence="5" id="KW-1185">Reference proteome</keyword>
<dbReference type="Pfam" id="PF05036">
    <property type="entry name" value="SPOR"/>
    <property type="match status" value="1"/>
</dbReference>
<feature type="chain" id="PRO_5012156680" description="SPOR domain-containing protein" evidence="2">
    <location>
        <begin position="22"/>
        <end position="133"/>
    </location>
</feature>
<reference evidence="4 5" key="1">
    <citation type="submission" date="2017-10" db="EMBL/GenBank/DDBJ databases">
        <title>Draft genome of Longibacter Salinarum.</title>
        <authorList>
            <person name="Goh K.M."/>
            <person name="Shamsir M.S."/>
            <person name="Lim S.W."/>
        </authorList>
    </citation>
    <scope>NUCLEOTIDE SEQUENCE [LARGE SCALE GENOMIC DNA]</scope>
    <source>
        <strain evidence="4 5">KCTC 52045</strain>
    </source>
</reference>
<evidence type="ECO:0000259" key="3">
    <source>
        <dbReference type="PROSITE" id="PS51724"/>
    </source>
</evidence>
<dbReference type="Proteomes" id="UP000220102">
    <property type="component" value="Unassembled WGS sequence"/>
</dbReference>
<evidence type="ECO:0000256" key="2">
    <source>
        <dbReference type="SAM" id="SignalP"/>
    </source>
</evidence>
<dbReference type="PROSITE" id="PS51257">
    <property type="entry name" value="PROKAR_LIPOPROTEIN"/>
    <property type="match status" value="1"/>
</dbReference>
<evidence type="ECO:0000313" key="5">
    <source>
        <dbReference type="Proteomes" id="UP000220102"/>
    </source>
</evidence>
<sequence>MRTALCLCLLLGGIACTPARVSDSEEESGGDVTEAEPPRRTYHVQVRTVEEKTAADRTVSDVVAWFEALPDADRPDPLSGVGNVPVDVRWKAPFYRVRIGPFSSRDAATAVLDALKSDFPDAFIAREAVGSRY</sequence>
<accession>A0A2A8CVK0</accession>
<proteinExistence type="predicted"/>
<feature type="domain" description="SPOR" evidence="3">
    <location>
        <begin position="36"/>
        <end position="131"/>
    </location>
</feature>
<protein>
    <recommendedName>
        <fullName evidence="3">SPOR domain-containing protein</fullName>
    </recommendedName>
</protein>